<protein>
    <submittedName>
        <fullName evidence="3">Uncharacterized protein</fullName>
    </submittedName>
</protein>
<proteinExistence type="predicted"/>
<sequence length="227" mass="25441">MSNVQCAQCNNKPACNADTFFESQLFCWEKNFKEWTATKGKRVCTNGLCFVGINKGEKVQGCGKCSDLQNLSKCFNCSHPLCNDETKLSQIKCYRLATNQRPNARKSKTCHPSYDSCYIARDIFWRTEQNCGECPAIYENCIKCNHTDFCNEDSLLPLSTTGETRTISRASSTTTSASTKKEPTTNFIKHTTHRSSPRSSAQINKKDNKMLALTCNVDSSDRDVSTS</sequence>
<dbReference type="Proteomes" id="UP000887563">
    <property type="component" value="Unplaced"/>
</dbReference>
<evidence type="ECO:0000313" key="3">
    <source>
        <dbReference type="WBParaSite" id="Minc3s00865g18241"/>
    </source>
</evidence>
<organism evidence="2 3">
    <name type="scientific">Meloidogyne incognita</name>
    <name type="common">Southern root-knot nematode worm</name>
    <name type="synonym">Oxyuris incognita</name>
    <dbReference type="NCBI Taxonomy" id="6306"/>
    <lineage>
        <taxon>Eukaryota</taxon>
        <taxon>Metazoa</taxon>
        <taxon>Ecdysozoa</taxon>
        <taxon>Nematoda</taxon>
        <taxon>Chromadorea</taxon>
        <taxon>Rhabditida</taxon>
        <taxon>Tylenchina</taxon>
        <taxon>Tylenchomorpha</taxon>
        <taxon>Tylenchoidea</taxon>
        <taxon>Meloidogynidae</taxon>
        <taxon>Meloidogyninae</taxon>
        <taxon>Meloidogyne</taxon>
        <taxon>Meloidogyne incognita group</taxon>
    </lineage>
</organism>
<dbReference type="AlphaFoldDB" id="A0A914LW18"/>
<keyword evidence="2" id="KW-1185">Reference proteome</keyword>
<feature type="compositionally biased region" description="Low complexity" evidence="1">
    <location>
        <begin position="163"/>
        <end position="178"/>
    </location>
</feature>
<name>A0A914LW18_MELIC</name>
<feature type="region of interest" description="Disordered" evidence="1">
    <location>
        <begin position="161"/>
        <end position="203"/>
    </location>
</feature>
<reference evidence="3" key="1">
    <citation type="submission" date="2022-11" db="UniProtKB">
        <authorList>
            <consortium name="WormBaseParasite"/>
        </authorList>
    </citation>
    <scope>IDENTIFICATION</scope>
</reference>
<dbReference type="WBParaSite" id="Minc3s00865g18241">
    <property type="protein sequence ID" value="Minc3s00865g18241"/>
    <property type="gene ID" value="Minc3s00865g18241"/>
</dbReference>
<evidence type="ECO:0000256" key="1">
    <source>
        <dbReference type="SAM" id="MobiDB-lite"/>
    </source>
</evidence>
<evidence type="ECO:0000313" key="2">
    <source>
        <dbReference type="Proteomes" id="UP000887563"/>
    </source>
</evidence>
<accession>A0A914LW18</accession>